<feature type="compositionally biased region" description="Acidic residues" evidence="1">
    <location>
        <begin position="64"/>
        <end position="76"/>
    </location>
</feature>
<dbReference type="AlphaFoldDB" id="A0A401G6Z2"/>
<feature type="compositionally biased region" description="Basic and acidic residues" evidence="1">
    <location>
        <begin position="499"/>
        <end position="518"/>
    </location>
</feature>
<dbReference type="InParanoid" id="A0A401G6Z2"/>
<dbReference type="OrthoDB" id="2749819at2759"/>
<comment type="caution">
    <text evidence="2">The sequence shown here is derived from an EMBL/GenBank/DDBJ whole genome shotgun (WGS) entry which is preliminary data.</text>
</comment>
<dbReference type="InterPro" id="IPR021109">
    <property type="entry name" value="Peptidase_aspartic_dom_sf"/>
</dbReference>
<feature type="compositionally biased region" description="Basic and acidic residues" evidence="1">
    <location>
        <begin position="31"/>
        <end position="52"/>
    </location>
</feature>
<evidence type="ECO:0000256" key="1">
    <source>
        <dbReference type="SAM" id="MobiDB-lite"/>
    </source>
</evidence>
<dbReference type="EMBL" id="BFAD01000001">
    <property type="protein sequence ID" value="GBE77936.1"/>
    <property type="molecule type" value="Genomic_DNA"/>
</dbReference>
<feature type="region of interest" description="Disordered" evidence="1">
    <location>
        <begin position="1"/>
        <end position="107"/>
    </location>
</feature>
<proteinExistence type="predicted"/>
<dbReference type="GeneID" id="38774853"/>
<gene>
    <name evidence="2" type="ORF">SCP_0108180</name>
</gene>
<feature type="compositionally biased region" description="Basic and acidic residues" evidence="1">
    <location>
        <begin position="741"/>
        <end position="756"/>
    </location>
</feature>
<feature type="compositionally biased region" description="Polar residues" evidence="1">
    <location>
        <begin position="1"/>
        <end position="10"/>
    </location>
</feature>
<organism evidence="2 3">
    <name type="scientific">Sparassis crispa</name>
    <dbReference type="NCBI Taxonomy" id="139825"/>
    <lineage>
        <taxon>Eukaryota</taxon>
        <taxon>Fungi</taxon>
        <taxon>Dikarya</taxon>
        <taxon>Basidiomycota</taxon>
        <taxon>Agaricomycotina</taxon>
        <taxon>Agaricomycetes</taxon>
        <taxon>Polyporales</taxon>
        <taxon>Sparassidaceae</taxon>
        <taxon>Sparassis</taxon>
    </lineage>
</organism>
<feature type="region of interest" description="Disordered" evidence="1">
    <location>
        <begin position="737"/>
        <end position="756"/>
    </location>
</feature>
<reference evidence="2 3" key="1">
    <citation type="journal article" date="2018" name="Sci. Rep.">
        <title>Genome sequence of the cauliflower mushroom Sparassis crispa (Hanabiratake) and its association with beneficial usage.</title>
        <authorList>
            <person name="Kiyama R."/>
            <person name="Furutani Y."/>
            <person name="Kawaguchi K."/>
            <person name="Nakanishi T."/>
        </authorList>
    </citation>
    <scope>NUCLEOTIDE SEQUENCE [LARGE SCALE GENOMIC DNA]</scope>
</reference>
<accession>A0A401G6Z2</accession>
<dbReference type="Gene3D" id="2.40.70.10">
    <property type="entry name" value="Acid Proteases"/>
    <property type="match status" value="1"/>
</dbReference>
<evidence type="ECO:0000313" key="2">
    <source>
        <dbReference type="EMBL" id="GBE77936.1"/>
    </source>
</evidence>
<feature type="region of interest" description="Disordered" evidence="1">
    <location>
        <begin position="498"/>
        <end position="518"/>
    </location>
</feature>
<evidence type="ECO:0000313" key="3">
    <source>
        <dbReference type="Proteomes" id="UP000287166"/>
    </source>
</evidence>
<sequence length="860" mass="93869">MPAECSSKSTKGACKERFEGVFPPAKPSWARRLDDKADKAKADKPKVDKPPEPRPIIIQPPQFDPEDDDVIMEDETPEKLKKSRKSSSVPTKIPANKEAEPEKSEKARKYLPTQSALSGQVQPATVLNKILSTPITILDTNSGEGDLLGLVQQVPLQCGAVTTWANLYVADHVPFDLLLGRPWQRDNQVTIDKRPDGTYLVFKNPHSSNGEHELLATPEHPLDFEPHSHIVESNSADSFLISALEPSTHIIDTPIPPTDTLTPADWNPEPTPSNLDEHYHAGIRCSDAYPCSFGYWQGSHYEDWYIPNATLSGRVFGPLGIYSSRGHPFEREGHSFVRFFLHDYTNRDWPGAMSVNDVDLPNLEYPVACEEDPPVTDIGLIAPPPWRILTEATFIDDPAPRRIGLDSTANPFPFDTTFNVTKLEPSSSSVRIFEAIINSRAPNAARTDIFHSLQAPRTCDPRRLLKTVVQDDCIITMATDSSVPVAPRRWDSLPSKLCHHADSAPRERNNGASAHDAHRSPSMPMFLCSSEYSLSVPNASQFYLGEFELSGTLLKDANGTLGMSRTSTGILAHSSTPLDNSALTMNPDGLQDANGDNAEHAEYAQRPGPVYSHNVFPSEPDALSVAMETLTGDTSGQGKQVDTGRVDTTVVLDSYGIAPHVEHAILADNDNTVVGGPCNFTDITTTHAQEDLQRRSTARKYQATENVNAHGFERAEIAQSPWPASSYDTLPCESNVPTDAMETHGRDNSRQDKQDTGRVDAAAIVEGYGIPPLVSDERGDDLRDLEEEGIGRRGSTNGFSGSLKSIGGRYAKLSGSGHVNAGDPGVGGWEAAKVSSSWSDLEARRLLRCVARRPLAVGSS</sequence>
<dbReference type="Proteomes" id="UP000287166">
    <property type="component" value="Unassembled WGS sequence"/>
</dbReference>
<feature type="compositionally biased region" description="Basic and acidic residues" evidence="1">
    <location>
        <begin position="95"/>
        <end position="107"/>
    </location>
</feature>
<protein>
    <submittedName>
        <fullName evidence="2">Uncharacterized protein</fullName>
    </submittedName>
</protein>
<dbReference type="RefSeq" id="XP_027608849.1">
    <property type="nucleotide sequence ID" value="XM_027753048.1"/>
</dbReference>
<name>A0A401G6Z2_9APHY</name>
<keyword evidence="3" id="KW-1185">Reference proteome</keyword>